<dbReference type="SUPFAM" id="SSF58038">
    <property type="entry name" value="SNARE fusion complex"/>
    <property type="match status" value="1"/>
</dbReference>
<dbReference type="GO" id="GO:0012505">
    <property type="term" value="C:endomembrane system"/>
    <property type="evidence" value="ECO:0007669"/>
    <property type="project" value="TreeGrafter"/>
</dbReference>
<keyword evidence="2" id="KW-0472">Membrane</keyword>
<dbReference type="VEuPathDB" id="TriTrypDB:Lsey_0276_0080"/>
<evidence type="ECO:0000256" key="1">
    <source>
        <dbReference type="SAM" id="Coils"/>
    </source>
</evidence>
<dbReference type="GO" id="GO:0006906">
    <property type="term" value="P:vesicle fusion"/>
    <property type="evidence" value="ECO:0007669"/>
    <property type="project" value="TreeGrafter"/>
</dbReference>
<evidence type="ECO:0000313" key="5">
    <source>
        <dbReference type="Proteomes" id="UP000038009"/>
    </source>
</evidence>
<proteinExistence type="predicted"/>
<dbReference type="Pfam" id="PF05739">
    <property type="entry name" value="SNARE"/>
    <property type="match status" value="1"/>
</dbReference>
<gene>
    <name evidence="4" type="ORF">ABL78_6702</name>
</gene>
<reference evidence="4 5" key="1">
    <citation type="journal article" date="2015" name="PLoS Pathog.">
        <title>Leptomonas seymouri: Adaptations to the Dixenous Life Cycle Analyzed by Genome Sequencing, Transcriptome Profiling and Co-infection with Leishmania donovani.</title>
        <authorList>
            <person name="Kraeva N."/>
            <person name="Butenko A."/>
            <person name="Hlavacova J."/>
            <person name="Kostygov A."/>
            <person name="Myskova J."/>
            <person name="Grybchuk D."/>
            <person name="Lestinova T."/>
            <person name="Votypka J."/>
            <person name="Volf P."/>
            <person name="Opperdoes F."/>
            <person name="Flegontov P."/>
            <person name="Lukes J."/>
            <person name="Yurchenko V."/>
        </authorList>
    </citation>
    <scope>NUCLEOTIDE SEQUENCE [LARGE SCALE GENOMIC DNA]</scope>
    <source>
        <strain evidence="4 5">ATCC 30220</strain>
    </source>
</reference>
<dbReference type="AlphaFoldDB" id="A0A0N0P3K8"/>
<evidence type="ECO:0000256" key="2">
    <source>
        <dbReference type="SAM" id="Phobius"/>
    </source>
</evidence>
<accession>A0A0N0P3K8</accession>
<dbReference type="OMA" id="CIQQVAK"/>
<organism evidence="4 5">
    <name type="scientific">Leptomonas seymouri</name>
    <dbReference type="NCBI Taxonomy" id="5684"/>
    <lineage>
        <taxon>Eukaryota</taxon>
        <taxon>Discoba</taxon>
        <taxon>Euglenozoa</taxon>
        <taxon>Kinetoplastea</taxon>
        <taxon>Metakinetoplastina</taxon>
        <taxon>Trypanosomatida</taxon>
        <taxon>Trypanosomatidae</taxon>
        <taxon>Leishmaniinae</taxon>
        <taxon>Leptomonas</taxon>
    </lineage>
</organism>
<comment type="caution">
    <text evidence="4">The sequence shown here is derived from an EMBL/GenBank/DDBJ whole genome shotgun (WGS) entry which is preliminary data.</text>
</comment>
<dbReference type="PANTHER" id="PTHR19957">
    <property type="entry name" value="SYNTAXIN"/>
    <property type="match status" value="1"/>
</dbReference>
<keyword evidence="2" id="KW-1133">Transmembrane helix</keyword>
<feature type="coiled-coil region" evidence="1">
    <location>
        <begin position="60"/>
        <end position="87"/>
    </location>
</feature>
<dbReference type="EMBL" id="LJSK01000276">
    <property type="protein sequence ID" value="KPI84246.1"/>
    <property type="molecule type" value="Genomic_DNA"/>
</dbReference>
<sequence length="229" mass="25911">MPLESGELLSRSIQQVGKACQDVQLAMKELGTGRDTIARDKLRRTRLLVQQCNSRVELVAKEADLSLDALQQQYAQIKTQFESLNAEATRRERQTFRQTDPSNVREADLDALDSRVTFREVQPVDLSEFHTEEAIQREKLQHAREIESDVMDLKTTYQEFHSLVHQQQDGLDRMTGNVAESKSLIEQGHGQIQGASRRQKSFRKIGCIGGAVLVVVVIIVIVVVLMVTR</sequence>
<evidence type="ECO:0000259" key="3">
    <source>
        <dbReference type="PROSITE" id="PS50192"/>
    </source>
</evidence>
<evidence type="ECO:0000313" key="4">
    <source>
        <dbReference type="EMBL" id="KPI84246.1"/>
    </source>
</evidence>
<dbReference type="GO" id="GO:0000149">
    <property type="term" value="F:SNARE binding"/>
    <property type="evidence" value="ECO:0007669"/>
    <property type="project" value="TreeGrafter"/>
</dbReference>
<keyword evidence="1" id="KW-0175">Coiled coil</keyword>
<keyword evidence="5" id="KW-1185">Reference proteome</keyword>
<dbReference type="InterPro" id="IPR000727">
    <property type="entry name" value="T_SNARE_dom"/>
</dbReference>
<keyword evidence="2" id="KW-0812">Transmembrane</keyword>
<feature type="transmembrane region" description="Helical" evidence="2">
    <location>
        <begin position="205"/>
        <end position="227"/>
    </location>
</feature>
<dbReference type="Proteomes" id="UP000038009">
    <property type="component" value="Unassembled WGS sequence"/>
</dbReference>
<dbReference type="Gene3D" id="1.20.5.110">
    <property type="match status" value="1"/>
</dbReference>
<dbReference type="PANTHER" id="PTHR19957:SF38">
    <property type="entry name" value="LD27581P"/>
    <property type="match status" value="1"/>
</dbReference>
<dbReference type="GO" id="GO:0006886">
    <property type="term" value="P:intracellular protein transport"/>
    <property type="evidence" value="ECO:0007669"/>
    <property type="project" value="TreeGrafter"/>
</dbReference>
<dbReference type="GO" id="GO:0031201">
    <property type="term" value="C:SNARE complex"/>
    <property type="evidence" value="ECO:0007669"/>
    <property type="project" value="TreeGrafter"/>
</dbReference>
<dbReference type="InterPro" id="IPR045242">
    <property type="entry name" value="Syntaxin"/>
</dbReference>
<dbReference type="GO" id="GO:0048278">
    <property type="term" value="P:vesicle docking"/>
    <property type="evidence" value="ECO:0007669"/>
    <property type="project" value="TreeGrafter"/>
</dbReference>
<dbReference type="GO" id="GO:0005484">
    <property type="term" value="F:SNAP receptor activity"/>
    <property type="evidence" value="ECO:0007669"/>
    <property type="project" value="TreeGrafter"/>
</dbReference>
<dbReference type="PROSITE" id="PS50192">
    <property type="entry name" value="T_SNARE"/>
    <property type="match status" value="1"/>
</dbReference>
<dbReference type="OrthoDB" id="364348at2759"/>
<protein>
    <submittedName>
        <fullName evidence="4">Putative QA-SNARE protein</fullName>
    </submittedName>
</protein>
<feature type="domain" description="T-SNARE coiled-coil homology" evidence="3">
    <location>
        <begin position="133"/>
        <end position="195"/>
    </location>
</feature>
<name>A0A0N0P3K8_LEPSE</name>